<organism evidence="1 2">
    <name type="scientific">Linum tenue</name>
    <dbReference type="NCBI Taxonomy" id="586396"/>
    <lineage>
        <taxon>Eukaryota</taxon>
        <taxon>Viridiplantae</taxon>
        <taxon>Streptophyta</taxon>
        <taxon>Embryophyta</taxon>
        <taxon>Tracheophyta</taxon>
        <taxon>Spermatophyta</taxon>
        <taxon>Magnoliopsida</taxon>
        <taxon>eudicotyledons</taxon>
        <taxon>Gunneridae</taxon>
        <taxon>Pentapetalae</taxon>
        <taxon>rosids</taxon>
        <taxon>fabids</taxon>
        <taxon>Malpighiales</taxon>
        <taxon>Linaceae</taxon>
        <taxon>Linum</taxon>
    </lineage>
</organism>
<evidence type="ECO:0000313" key="1">
    <source>
        <dbReference type="EMBL" id="CAI0579913.1"/>
    </source>
</evidence>
<gene>
    <name evidence="1" type="ORF">LITE_LOCUS50144</name>
</gene>
<proteinExistence type="predicted"/>
<evidence type="ECO:0000313" key="2">
    <source>
        <dbReference type="Proteomes" id="UP001154282"/>
    </source>
</evidence>
<comment type="caution">
    <text evidence="1">The sequence shown here is derived from an EMBL/GenBank/DDBJ whole genome shotgun (WGS) entry which is preliminary data.</text>
</comment>
<reference evidence="1" key="1">
    <citation type="submission" date="2022-08" db="EMBL/GenBank/DDBJ databases">
        <authorList>
            <person name="Gutierrez-Valencia J."/>
        </authorList>
    </citation>
    <scope>NUCLEOTIDE SEQUENCE</scope>
</reference>
<sequence length="106" mass="11500">MSEEAAPLARAAATIRGGTVASTRRSVPFKVMPALSATSRKIWKITASGGRGSSPFRTTGTRSRACLKKMVRWMLYIRKLCLVALMKKRSGLGITIGFISSSKPRL</sequence>
<dbReference type="EMBL" id="CAMGYJ010000011">
    <property type="protein sequence ID" value="CAI0579913.1"/>
    <property type="molecule type" value="Genomic_DNA"/>
</dbReference>
<keyword evidence="2" id="KW-1185">Reference proteome</keyword>
<dbReference type="AlphaFoldDB" id="A0AAV0RVA9"/>
<protein>
    <submittedName>
        <fullName evidence="1">Uncharacterized protein</fullName>
    </submittedName>
</protein>
<name>A0AAV0RVA9_9ROSI</name>
<dbReference type="Proteomes" id="UP001154282">
    <property type="component" value="Unassembled WGS sequence"/>
</dbReference>
<accession>A0AAV0RVA9</accession>